<dbReference type="EMBL" id="ML979132">
    <property type="protein sequence ID" value="KAF1920530.1"/>
    <property type="molecule type" value="Genomic_DNA"/>
</dbReference>
<evidence type="ECO:0000313" key="2">
    <source>
        <dbReference type="Proteomes" id="UP000800096"/>
    </source>
</evidence>
<dbReference type="AlphaFoldDB" id="A0A6A5R0A7"/>
<organism evidence="1 2">
    <name type="scientific">Ampelomyces quisqualis</name>
    <name type="common">Powdery mildew agent</name>
    <dbReference type="NCBI Taxonomy" id="50730"/>
    <lineage>
        <taxon>Eukaryota</taxon>
        <taxon>Fungi</taxon>
        <taxon>Dikarya</taxon>
        <taxon>Ascomycota</taxon>
        <taxon>Pezizomycotina</taxon>
        <taxon>Dothideomycetes</taxon>
        <taxon>Pleosporomycetidae</taxon>
        <taxon>Pleosporales</taxon>
        <taxon>Pleosporineae</taxon>
        <taxon>Phaeosphaeriaceae</taxon>
        <taxon>Ampelomyces</taxon>
    </lineage>
</organism>
<reference evidence="1" key="1">
    <citation type="journal article" date="2020" name="Stud. Mycol.">
        <title>101 Dothideomycetes genomes: a test case for predicting lifestyles and emergence of pathogens.</title>
        <authorList>
            <person name="Haridas S."/>
            <person name="Albert R."/>
            <person name="Binder M."/>
            <person name="Bloem J."/>
            <person name="Labutti K."/>
            <person name="Salamov A."/>
            <person name="Andreopoulos B."/>
            <person name="Baker S."/>
            <person name="Barry K."/>
            <person name="Bills G."/>
            <person name="Bluhm B."/>
            <person name="Cannon C."/>
            <person name="Castanera R."/>
            <person name="Culley D."/>
            <person name="Daum C."/>
            <person name="Ezra D."/>
            <person name="Gonzalez J."/>
            <person name="Henrissat B."/>
            <person name="Kuo A."/>
            <person name="Liang C."/>
            <person name="Lipzen A."/>
            <person name="Lutzoni F."/>
            <person name="Magnuson J."/>
            <person name="Mondo S."/>
            <person name="Nolan M."/>
            <person name="Ohm R."/>
            <person name="Pangilinan J."/>
            <person name="Park H.-J."/>
            <person name="Ramirez L."/>
            <person name="Alfaro M."/>
            <person name="Sun H."/>
            <person name="Tritt A."/>
            <person name="Yoshinaga Y."/>
            <person name="Zwiers L.-H."/>
            <person name="Turgeon B."/>
            <person name="Goodwin S."/>
            <person name="Spatafora J."/>
            <person name="Crous P."/>
            <person name="Grigoriev I."/>
        </authorList>
    </citation>
    <scope>NUCLEOTIDE SEQUENCE</scope>
    <source>
        <strain evidence="1">HMLAC05119</strain>
    </source>
</reference>
<gene>
    <name evidence="1" type="ORF">BDU57DRAFT_508893</name>
</gene>
<accession>A0A6A5R0A7</accession>
<name>A0A6A5R0A7_AMPQU</name>
<keyword evidence="2" id="KW-1185">Reference proteome</keyword>
<dbReference type="Proteomes" id="UP000800096">
    <property type="component" value="Unassembled WGS sequence"/>
</dbReference>
<evidence type="ECO:0000313" key="1">
    <source>
        <dbReference type="EMBL" id="KAF1920530.1"/>
    </source>
</evidence>
<protein>
    <submittedName>
        <fullName evidence="1">Uncharacterized protein</fullName>
    </submittedName>
</protein>
<sequence length="129" mass="13415">MDMPGIIVGPFFTAAAAHMLARYADAIVLRVRHVAAMKVLPFIRWQDLAHLPCIPDRCAGATAAALSCAGSGKAAVIIIGQLGTRSVRLFPTGTVYADRPGGLDGRSIRAPTPVSTNLSTLLHVASVPG</sequence>
<proteinExistence type="predicted"/>